<evidence type="ECO:0000313" key="9">
    <source>
        <dbReference type="EMBL" id="KAL1524108.1"/>
    </source>
</evidence>
<dbReference type="SUPFAM" id="SSF56112">
    <property type="entry name" value="Protein kinase-like (PK-like)"/>
    <property type="match status" value="1"/>
</dbReference>
<evidence type="ECO:0000256" key="7">
    <source>
        <dbReference type="RuleBase" id="RU000304"/>
    </source>
</evidence>
<evidence type="ECO:0000256" key="2">
    <source>
        <dbReference type="ARBA" id="ARBA00022679"/>
    </source>
</evidence>
<dbReference type="Gene3D" id="1.10.510.10">
    <property type="entry name" value="Transferase(Phosphotransferase) domain 1"/>
    <property type="match status" value="1"/>
</dbReference>
<dbReference type="CDD" id="cd05117">
    <property type="entry name" value="STKc_CAMK"/>
    <property type="match status" value="1"/>
</dbReference>
<comment type="similarity">
    <text evidence="7">Belongs to the protein kinase superfamily.</text>
</comment>
<evidence type="ECO:0000256" key="3">
    <source>
        <dbReference type="ARBA" id="ARBA00022741"/>
    </source>
</evidence>
<dbReference type="PROSITE" id="PS00108">
    <property type="entry name" value="PROTEIN_KINASE_ST"/>
    <property type="match status" value="1"/>
</dbReference>
<dbReference type="InterPro" id="IPR000719">
    <property type="entry name" value="Prot_kinase_dom"/>
</dbReference>
<keyword evidence="10" id="KW-1185">Reference proteome</keyword>
<dbReference type="PANTHER" id="PTHR24347">
    <property type="entry name" value="SERINE/THREONINE-PROTEIN KINASE"/>
    <property type="match status" value="1"/>
</dbReference>
<reference evidence="9 10" key="1">
    <citation type="journal article" date="2024" name="Science">
        <title>Giant polyketide synthase enzymes in the biosynthesis of giant marine polyether toxins.</title>
        <authorList>
            <person name="Fallon T.R."/>
            <person name="Shende V.V."/>
            <person name="Wierzbicki I.H."/>
            <person name="Pendleton A.L."/>
            <person name="Watervoot N.F."/>
            <person name="Auber R.P."/>
            <person name="Gonzalez D.J."/>
            <person name="Wisecaver J.H."/>
            <person name="Moore B.S."/>
        </authorList>
    </citation>
    <scope>NUCLEOTIDE SEQUENCE [LARGE SCALE GENOMIC DNA]</scope>
    <source>
        <strain evidence="9 10">12B1</strain>
    </source>
</reference>
<dbReference type="AlphaFoldDB" id="A0AB34JT94"/>
<keyword evidence="3 6" id="KW-0547">Nucleotide-binding</keyword>
<accession>A0AB34JT94</accession>
<evidence type="ECO:0000256" key="4">
    <source>
        <dbReference type="ARBA" id="ARBA00022777"/>
    </source>
</evidence>
<dbReference type="EMBL" id="JBGBPQ010000005">
    <property type="protein sequence ID" value="KAL1524108.1"/>
    <property type="molecule type" value="Genomic_DNA"/>
</dbReference>
<dbReference type="FunFam" id="1.10.510.10:FF:000026">
    <property type="entry name" value="Calcium/calmodulin-dependent protein kinase type 1"/>
    <property type="match status" value="1"/>
</dbReference>
<evidence type="ECO:0000313" key="10">
    <source>
        <dbReference type="Proteomes" id="UP001515480"/>
    </source>
</evidence>
<protein>
    <recommendedName>
        <fullName evidence="8">Protein kinase domain-containing protein</fullName>
    </recommendedName>
</protein>
<proteinExistence type="inferred from homology"/>
<keyword evidence="5 6" id="KW-0067">ATP-binding</keyword>
<dbReference type="GO" id="GO:0004674">
    <property type="term" value="F:protein serine/threonine kinase activity"/>
    <property type="evidence" value="ECO:0007669"/>
    <property type="project" value="UniProtKB-KW"/>
</dbReference>
<dbReference type="PROSITE" id="PS50011">
    <property type="entry name" value="PROTEIN_KINASE_DOM"/>
    <property type="match status" value="1"/>
</dbReference>
<dbReference type="Proteomes" id="UP001515480">
    <property type="component" value="Unassembled WGS sequence"/>
</dbReference>
<dbReference type="InterPro" id="IPR017441">
    <property type="entry name" value="Protein_kinase_ATP_BS"/>
</dbReference>
<evidence type="ECO:0000256" key="1">
    <source>
        <dbReference type="ARBA" id="ARBA00022527"/>
    </source>
</evidence>
<keyword evidence="1 7" id="KW-0723">Serine/threonine-protein kinase</keyword>
<organism evidence="9 10">
    <name type="scientific">Prymnesium parvum</name>
    <name type="common">Toxic golden alga</name>
    <dbReference type="NCBI Taxonomy" id="97485"/>
    <lineage>
        <taxon>Eukaryota</taxon>
        <taxon>Haptista</taxon>
        <taxon>Haptophyta</taxon>
        <taxon>Prymnesiophyceae</taxon>
        <taxon>Prymnesiales</taxon>
        <taxon>Prymnesiaceae</taxon>
        <taxon>Prymnesium</taxon>
    </lineage>
</organism>
<keyword evidence="4" id="KW-0418">Kinase</keyword>
<comment type="caution">
    <text evidence="9">The sequence shown here is derived from an EMBL/GenBank/DDBJ whole genome shotgun (WGS) entry which is preliminary data.</text>
</comment>
<dbReference type="Gene3D" id="3.30.200.20">
    <property type="entry name" value="Phosphorylase Kinase, domain 1"/>
    <property type="match status" value="1"/>
</dbReference>
<name>A0AB34JT94_PRYPA</name>
<gene>
    <name evidence="9" type="ORF">AB1Y20_019018</name>
</gene>
<sequence length="322" mass="36383">MSSAQQVSPEVAEVRKLGWELGKELGSGHFAKVKLGTRKSDGARSAVKIIKKPKSQSKAKMVEVEARILKEMDHPYIVKCYDAYETDERVYLFMELMEGGELFDRIVDIGHFTEKDAQGTVYKLLSALKFMHDKGIAHRDLKPENMLMTTKGKDAVCKITDFGLGKFFDQQTELMKTPCGTPGYIAPEVLIMKGYDKQCDVWSMGVIVYILLCGFPPFYADNDAQLFERIKAGKYEFLRPYWDPISDSAKDFVRRMLQVDPKKRATIAELLDDPWLKDEKKPELTSSLSTVSELKKHLAVSRLKAAGNATIAVNRLSHSIET</sequence>
<dbReference type="PROSITE" id="PS00107">
    <property type="entry name" value="PROTEIN_KINASE_ATP"/>
    <property type="match status" value="1"/>
</dbReference>
<dbReference type="SMART" id="SM00220">
    <property type="entry name" value="S_TKc"/>
    <property type="match status" value="1"/>
</dbReference>
<feature type="binding site" evidence="6">
    <location>
        <position position="52"/>
    </location>
    <ligand>
        <name>ATP</name>
        <dbReference type="ChEBI" id="CHEBI:30616"/>
    </ligand>
</feature>
<evidence type="ECO:0000256" key="5">
    <source>
        <dbReference type="ARBA" id="ARBA00022840"/>
    </source>
</evidence>
<dbReference type="InterPro" id="IPR008271">
    <property type="entry name" value="Ser/Thr_kinase_AS"/>
</dbReference>
<dbReference type="InterPro" id="IPR011009">
    <property type="entry name" value="Kinase-like_dom_sf"/>
</dbReference>
<dbReference type="Pfam" id="PF00069">
    <property type="entry name" value="Pkinase"/>
    <property type="match status" value="1"/>
</dbReference>
<keyword evidence="2" id="KW-0808">Transferase</keyword>
<dbReference type="GO" id="GO:0005524">
    <property type="term" value="F:ATP binding"/>
    <property type="evidence" value="ECO:0007669"/>
    <property type="project" value="UniProtKB-UniRule"/>
</dbReference>
<evidence type="ECO:0000259" key="8">
    <source>
        <dbReference type="PROSITE" id="PS50011"/>
    </source>
</evidence>
<evidence type="ECO:0000256" key="6">
    <source>
        <dbReference type="PROSITE-ProRule" id="PRU10141"/>
    </source>
</evidence>
<feature type="domain" description="Protein kinase" evidence="8">
    <location>
        <begin position="19"/>
        <end position="276"/>
    </location>
</feature>